<accession>A0AA88DIU4</accession>
<dbReference type="Proteomes" id="UP001187192">
    <property type="component" value="Unassembled WGS sequence"/>
</dbReference>
<evidence type="ECO:0000313" key="3">
    <source>
        <dbReference type="Proteomes" id="UP001187192"/>
    </source>
</evidence>
<proteinExistence type="predicted"/>
<dbReference type="EMBL" id="BTGU01000025">
    <property type="protein sequence ID" value="GMN47229.1"/>
    <property type="molecule type" value="Genomic_DNA"/>
</dbReference>
<organism evidence="2 3">
    <name type="scientific">Ficus carica</name>
    <name type="common">Common fig</name>
    <dbReference type="NCBI Taxonomy" id="3494"/>
    <lineage>
        <taxon>Eukaryota</taxon>
        <taxon>Viridiplantae</taxon>
        <taxon>Streptophyta</taxon>
        <taxon>Embryophyta</taxon>
        <taxon>Tracheophyta</taxon>
        <taxon>Spermatophyta</taxon>
        <taxon>Magnoliopsida</taxon>
        <taxon>eudicotyledons</taxon>
        <taxon>Gunneridae</taxon>
        <taxon>Pentapetalae</taxon>
        <taxon>rosids</taxon>
        <taxon>fabids</taxon>
        <taxon>Rosales</taxon>
        <taxon>Moraceae</taxon>
        <taxon>Ficeae</taxon>
        <taxon>Ficus</taxon>
    </lineage>
</organism>
<feature type="transmembrane region" description="Helical" evidence="1">
    <location>
        <begin position="64"/>
        <end position="85"/>
    </location>
</feature>
<name>A0AA88DIU4_FICCA</name>
<sequence>MSVQAKNHPRWLLCCSGKAFQIRKVNLDQEEAAFLHQIRSPRITRNHSPEFPHLYTILSTLCNLSLFPAFLISTLPILAATAFTLQFHRL</sequence>
<comment type="caution">
    <text evidence="2">The sequence shown here is derived from an EMBL/GenBank/DDBJ whole genome shotgun (WGS) entry which is preliminary data.</text>
</comment>
<keyword evidence="1" id="KW-1133">Transmembrane helix</keyword>
<keyword evidence="1" id="KW-0812">Transmembrane</keyword>
<reference evidence="2" key="1">
    <citation type="submission" date="2023-07" db="EMBL/GenBank/DDBJ databases">
        <title>draft genome sequence of fig (Ficus carica).</title>
        <authorList>
            <person name="Takahashi T."/>
            <person name="Nishimura K."/>
        </authorList>
    </citation>
    <scope>NUCLEOTIDE SEQUENCE</scope>
</reference>
<protein>
    <submittedName>
        <fullName evidence="2">Uncharacterized protein</fullName>
    </submittedName>
</protein>
<keyword evidence="1" id="KW-0472">Membrane</keyword>
<evidence type="ECO:0000256" key="1">
    <source>
        <dbReference type="SAM" id="Phobius"/>
    </source>
</evidence>
<evidence type="ECO:0000313" key="2">
    <source>
        <dbReference type="EMBL" id="GMN47229.1"/>
    </source>
</evidence>
<dbReference type="AlphaFoldDB" id="A0AA88DIU4"/>
<keyword evidence="3" id="KW-1185">Reference proteome</keyword>
<gene>
    <name evidence="2" type="ORF">TIFTF001_016422</name>
</gene>